<dbReference type="Pfam" id="PF00076">
    <property type="entry name" value="RRM_1"/>
    <property type="match status" value="1"/>
</dbReference>
<name>A0AAJ6QNW9_9ACAR</name>
<evidence type="ECO:0000256" key="3">
    <source>
        <dbReference type="ARBA" id="ARBA00023242"/>
    </source>
</evidence>
<dbReference type="PROSITE" id="PS50102">
    <property type="entry name" value="RRM"/>
    <property type="match status" value="1"/>
</dbReference>
<dbReference type="GO" id="GO:0003723">
    <property type="term" value="F:RNA binding"/>
    <property type="evidence" value="ECO:0007669"/>
    <property type="project" value="UniProtKB-UniRule"/>
</dbReference>
<keyword evidence="2 4" id="KW-0694">RNA-binding</keyword>
<dbReference type="Gene3D" id="3.30.70.330">
    <property type="match status" value="1"/>
</dbReference>
<dbReference type="InterPro" id="IPR035979">
    <property type="entry name" value="RBD_domain_sf"/>
</dbReference>
<dbReference type="Proteomes" id="UP000694867">
    <property type="component" value="Unplaced"/>
</dbReference>
<feature type="domain" description="RRM" evidence="5">
    <location>
        <begin position="54"/>
        <end position="132"/>
    </location>
</feature>
<evidence type="ECO:0000313" key="7">
    <source>
        <dbReference type="RefSeq" id="XP_003738982.1"/>
    </source>
</evidence>
<dbReference type="KEGG" id="goe:100904888"/>
<dbReference type="CDD" id="cd12307">
    <property type="entry name" value="RRM_NIFK_like"/>
    <property type="match status" value="1"/>
</dbReference>
<reference evidence="7" key="1">
    <citation type="submission" date="2025-08" db="UniProtKB">
        <authorList>
            <consortium name="RefSeq"/>
        </authorList>
    </citation>
    <scope>IDENTIFICATION</scope>
</reference>
<evidence type="ECO:0000256" key="1">
    <source>
        <dbReference type="ARBA" id="ARBA00004604"/>
    </source>
</evidence>
<evidence type="ECO:0000259" key="5">
    <source>
        <dbReference type="PROSITE" id="PS50102"/>
    </source>
</evidence>
<keyword evidence="3" id="KW-0539">Nucleus</keyword>
<dbReference type="PANTHER" id="PTHR46754">
    <property type="entry name" value="MKI67 FHA DOMAIN-INTERACTING NUCLEOLAR PHOSPHOPROTEIN"/>
    <property type="match status" value="1"/>
</dbReference>
<dbReference type="SUPFAM" id="SSF54928">
    <property type="entry name" value="RNA-binding domain, RBD"/>
    <property type="match status" value="1"/>
</dbReference>
<dbReference type="SMART" id="SM00360">
    <property type="entry name" value="RRM"/>
    <property type="match status" value="1"/>
</dbReference>
<keyword evidence="6" id="KW-1185">Reference proteome</keyword>
<dbReference type="InterPro" id="IPR012677">
    <property type="entry name" value="Nucleotide-bd_a/b_plait_sf"/>
</dbReference>
<sequence length="263" mass="30190">MKKNKRTASEALEDKGEQERFTEVVQKRIKVDDDPLARKQRRVDREKEFAKERGVIYVGHIPHGFYEDELRKYFSQFGEVTRVRVSRSRKTGGSRGFAFVEFQHDAVAAIAADTMNGYLMFDRLLKVNVVPKEKVHSDMFALRYPFPLNREITRTFINAERTETRDKRNKKLKVKRFKKQLKHLQDLGISYEAAFKTSDGSSVRPKPRKASEEATAEPELCAVEFSAAAATGEKKSADAVAIFGGPIDPRRAAERFLAFRIRE</sequence>
<gene>
    <name evidence="7" type="primary">LOC100904888</name>
</gene>
<dbReference type="GO" id="GO:0005730">
    <property type="term" value="C:nucleolus"/>
    <property type="evidence" value="ECO:0007669"/>
    <property type="project" value="UniProtKB-SubCell"/>
</dbReference>
<evidence type="ECO:0000313" key="6">
    <source>
        <dbReference type="Proteomes" id="UP000694867"/>
    </source>
</evidence>
<comment type="subcellular location">
    <subcellularLocation>
        <location evidence="1">Nucleus</location>
        <location evidence="1">Nucleolus</location>
    </subcellularLocation>
</comment>
<evidence type="ECO:0000256" key="2">
    <source>
        <dbReference type="ARBA" id="ARBA00022884"/>
    </source>
</evidence>
<proteinExistence type="predicted"/>
<protein>
    <submittedName>
        <fullName evidence="7">MKI67 FHA domain-interacting nucleolar phosphoprotein-like</fullName>
    </submittedName>
</protein>
<dbReference type="RefSeq" id="XP_003738982.1">
    <property type="nucleotide sequence ID" value="XM_003738934.1"/>
</dbReference>
<evidence type="ECO:0000256" key="4">
    <source>
        <dbReference type="PROSITE-ProRule" id="PRU00176"/>
    </source>
</evidence>
<dbReference type="GeneID" id="100904888"/>
<organism evidence="6 7">
    <name type="scientific">Galendromus occidentalis</name>
    <name type="common">western predatory mite</name>
    <dbReference type="NCBI Taxonomy" id="34638"/>
    <lineage>
        <taxon>Eukaryota</taxon>
        <taxon>Metazoa</taxon>
        <taxon>Ecdysozoa</taxon>
        <taxon>Arthropoda</taxon>
        <taxon>Chelicerata</taxon>
        <taxon>Arachnida</taxon>
        <taxon>Acari</taxon>
        <taxon>Parasitiformes</taxon>
        <taxon>Mesostigmata</taxon>
        <taxon>Gamasina</taxon>
        <taxon>Phytoseioidea</taxon>
        <taxon>Phytoseiidae</taxon>
        <taxon>Typhlodrominae</taxon>
        <taxon>Galendromus</taxon>
    </lineage>
</organism>
<dbReference type="InterPro" id="IPR000504">
    <property type="entry name" value="RRM_dom"/>
</dbReference>
<accession>A0AAJ6QNW9</accession>
<dbReference type="AlphaFoldDB" id="A0AAJ6QNW9"/>